<organism evidence="1 2">
    <name type="scientific">Streptomyces tirandamycinicus</name>
    <dbReference type="NCBI Taxonomy" id="2174846"/>
    <lineage>
        <taxon>Bacteria</taxon>
        <taxon>Bacillati</taxon>
        <taxon>Actinomycetota</taxon>
        <taxon>Actinomycetes</taxon>
        <taxon>Kitasatosporales</taxon>
        <taxon>Streptomycetaceae</taxon>
        <taxon>Streptomyces</taxon>
    </lineage>
</organism>
<accession>A0A2S1SRM5</accession>
<dbReference type="AlphaFoldDB" id="A0A2S1SRM5"/>
<sequence length="137" mass="14813">MEPQKAKTTTYHATAGHDGKWWTVSLHDLPEGYGGATQGRTWREAERMAREAIALLLDVESDSFEVVMLPADPEMAAAVIKAEEAREAAETAARRAAEALAQAARVLVDHAVTVRDAGAMLNVSYQQVAKLAPRTAK</sequence>
<evidence type="ECO:0000313" key="1">
    <source>
        <dbReference type="EMBL" id="AWI29052.1"/>
    </source>
</evidence>
<dbReference type="KEGG" id="stir:DDW44_09835"/>
<proteinExistence type="predicted"/>
<protein>
    <submittedName>
        <fullName evidence="1">Type II toxin-antitoxin system HicB family antitoxin</fullName>
    </submittedName>
</protein>
<dbReference type="RefSeq" id="WP_018891569.1">
    <property type="nucleotide sequence ID" value="NZ_CP029188.1"/>
</dbReference>
<reference evidence="1 2" key="1">
    <citation type="submission" date="2018-05" db="EMBL/GenBank/DDBJ databases">
        <title>Complete genome sequence of sponge-derived Streptomyces sp. HNM0039.</title>
        <authorList>
            <person name="Huang X."/>
            <person name="Zhou S."/>
        </authorList>
    </citation>
    <scope>NUCLEOTIDE SEQUENCE [LARGE SCALE GENOMIC DNA]</scope>
    <source>
        <strain evidence="1 2">HNM0039</strain>
    </source>
</reference>
<dbReference type="OrthoDB" id="3431131at2"/>
<dbReference type="Proteomes" id="UP000244900">
    <property type="component" value="Chromosome"/>
</dbReference>
<evidence type="ECO:0000313" key="2">
    <source>
        <dbReference type="Proteomes" id="UP000244900"/>
    </source>
</evidence>
<gene>
    <name evidence="1" type="ORF">DDW44_09835</name>
</gene>
<dbReference type="Gene3D" id="3.30.160.250">
    <property type="match status" value="1"/>
</dbReference>
<name>A0A2S1SRM5_9ACTN</name>
<dbReference type="SUPFAM" id="SSF143100">
    <property type="entry name" value="TTHA1013/TTHA0281-like"/>
    <property type="match status" value="1"/>
</dbReference>
<dbReference type="InterPro" id="IPR035069">
    <property type="entry name" value="TTHA1013/TTHA0281-like"/>
</dbReference>
<dbReference type="EMBL" id="CP029188">
    <property type="protein sequence ID" value="AWI29052.1"/>
    <property type="molecule type" value="Genomic_DNA"/>
</dbReference>
<keyword evidence="2" id="KW-1185">Reference proteome</keyword>